<keyword evidence="3" id="KW-1185">Reference proteome</keyword>
<protein>
    <submittedName>
        <fullName evidence="2">Uncharacterized protein</fullName>
    </submittedName>
</protein>
<proteinExistence type="predicted"/>
<dbReference type="EMBL" id="VYQF01000003">
    <property type="protein sequence ID" value="KAA9038693.1"/>
    <property type="molecule type" value="Genomic_DNA"/>
</dbReference>
<evidence type="ECO:0000313" key="2">
    <source>
        <dbReference type="EMBL" id="KAA9038693.1"/>
    </source>
</evidence>
<dbReference type="RefSeq" id="WP_150415414.1">
    <property type="nucleotide sequence ID" value="NZ_VYQF01000003.1"/>
</dbReference>
<sequence>MKLFKRKKDKELYPFISRFLIRLNQKLLTCANYLQQRTNNFSRRKRILLLFVICLVFVTESAVVVVKSLQRDDSVLITVAPIRLIAPTPRSHTFFPGNEYKRIEQFKQLLNSNKNFRDSILAARPYLMDTLNYLQKIYKQHEK</sequence>
<organism evidence="2 3">
    <name type="scientific">Ginsengibacter hankyongi</name>
    <dbReference type="NCBI Taxonomy" id="2607284"/>
    <lineage>
        <taxon>Bacteria</taxon>
        <taxon>Pseudomonadati</taxon>
        <taxon>Bacteroidota</taxon>
        <taxon>Chitinophagia</taxon>
        <taxon>Chitinophagales</taxon>
        <taxon>Chitinophagaceae</taxon>
        <taxon>Ginsengibacter</taxon>
    </lineage>
</organism>
<comment type="caution">
    <text evidence="2">The sequence shown here is derived from an EMBL/GenBank/DDBJ whole genome shotgun (WGS) entry which is preliminary data.</text>
</comment>
<feature type="transmembrane region" description="Helical" evidence="1">
    <location>
        <begin position="47"/>
        <end position="66"/>
    </location>
</feature>
<dbReference type="AlphaFoldDB" id="A0A5J5IFR3"/>
<keyword evidence="1" id="KW-1133">Transmembrane helix</keyword>
<reference evidence="2 3" key="1">
    <citation type="submission" date="2019-09" db="EMBL/GenBank/DDBJ databases">
        <title>Draft genome sequence of Ginsengibacter sp. BR5-29.</title>
        <authorList>
            <person name="Im W.-T."/>
        </authorList>
    </citation>
    <scope>NUCLEOTIDE SEQUENCE [LARGE SCALE GENOMIC DNA]</scope>
    <source>
        <strain evidence="2 3">BR5-29</strain>
    </source>
</reference>
<evidence type="ECO:0000256" key="1">
    <source>
        <dbReference type="SAM" id="Phobius"/>
    </source>
</evidence>
<name>A0A5J5IFR3_9BACT</name>
<keyword evidence="1" id="KW-0472">Membrane</keyword>
<keyword evidence="1" id="KW-0812">Transmembrane</keyword>
<dbReference type="Proteomes" id="UP000326903">
    <property type="component" value="Unassembled WGS sequence"/>
</dbReference>
<gene>
    <name evidence="2" type="ORF">FW778_14190</name>
</gene>
<evidence type="ECO:0000313" key="3">
    <source>
        <dbReference type="Proteomes" id="UP000326903"/>
    </source>
</evidence>
<accession>A0A5J5IFR3</accession>